<dbReference type="GO" id="GO:0006298">
    <property type="term" value="P:mismatch repair"/>
    <property type="evidence" value="ECO:0007669"/>
    <property type="project" value="UniProtKB-UniRule"/>
</dbReference>
<keyword evidence="3 9" id="KW-0547">Nucleotide-binding</keyword>
<evidence type="ECO:0000256" key="5">
    <source>
        <dbReference type="ARBA" id="ARBA00022840"/>
    </source>
</evidence>
<dbReference type="FunFam" id="3.40.1170.10:FF:000001">
    <property type="entry name" value="DNA mismatch repair protein MutS"/>
    <property type="match status" value="1"/>
</dbReference>
<dbReference type="Pfam" id="PF05188">
    <property type="entry name" value="MutS_II"/>
    <property type="match status" value="1"/>
</dbReference>
<dbReference type="SUPFAM" id="SSF53150">
    <property type="entry name" value="DNA repair protein MutS, domain II"/>
    <property type="match status" value="1"/>
</dbReference>
<proteinExistence type="inferred from homology"/>
<dbReference type="GO" id="GO:0140664">
    <property type="term" value="F:ATP-dependent DNA damage sensor activity"/>
    <property type="evidence" value="ECO:0007669"/>
    <property type="project" value="InterPro"/>
</dbReference>
<comment type="caution">
    <text evidence="13">The sequence shown here is derived from an EMBL/GenBank/DDBJ whole genome shotgun (WGS) entry which is preliminary data.</text>
</comment>
<dbReference type="NCBIfam" id="TIGR01070">
    <property type="entry name" value="mutS1"/>
    <property type="match status" value="1"/>
</dbReference>
<keyword evidence="11" id="KW-0175">Coiled coil</keyword>
<comment type="similarity">
    <text evidence="1 9 10">Belongs to the DNA mismatch repair MutS family.</text>
</comment>
<dbReference type="InterPro" id="IPR007695">
    <property type="entry name" value="DNA_mismatch_repair_MutS-lik_N"/>
</dbReference>
<keyword evidence="7 9" id="KW-0234">DNA repair</keyword>
<dbReference type="PROSITE" id="PS00486">
    <property type="entry name" value="DNA_MISMATCH_REPAIR_2"/>
    <property type="match status" value="1"/>
</dbReference>
<dbReference type="SMART" id="SM00533">
    <property type="entry name" value="MUTSd"/>
    <property type="match status" value="1"/>
</dbReference>
<dbReference type="Pfam" id="PF00488">
    <property type="entry name" value="MutS_V"/>
    <property type="match status" value="1"/>
</dbReference>
<evidence type="ECO:0000256" key="2">
    <source>
        <dbReference type="ARBA" id="ARBA00021982"/>
    </source>
</evidence>
<comment type="function">
    <text evidence="8 9">This protein is involved in the repair of mismatches in DNA. It is possible that it carries out the mismatch recognition step. This protein has a weak ATPase activity.</text>
</comment>
<evidence type="ECO:0000256" key="3">
    <source>
        <dbReference type="ARBA" id="ARBA00022741"/>
    </source>
</evidence>
<organism evidence="13 14">
    <name type="scientific">Micavibrio aeruginosavorus</name>
    <dbReference type="NCBI Taxonomy" id="349221"/>
    <lineage>
        <taxon>Bacteria</taxon>
        <taxon>Pseudomonadati</taxon>
        <taxon>Bdellovibrionota</taxon>
        <taxon>Bdellovibrionia</taxon>
        <taxon>Bdellovibrionales</taxon>
        <taxon>Pseudobdellovibrionaceae</taxon>
        <taxon>Micavibrio</taxon>
    </lineage>
</organism>
<evidence type="ECO:0000256" key="1">
    <source>
        <dbReference type="ARBA" id="ARBA00006271"/>
    </source>
</evidence>
<dbReference type="InterPro" id="IPR036678">
    <property type="entry name" value="MutS_con_dom_sf"/>
</dbReference>
<dbReference type="HAMAP" id="MF_00096">
    <property type="entry name" value="MutS"/>
    <property type="match status" value="1"/>
</dbReference>
<keyword evidence="5 9" id="KW-0067">ATP-binding</keyword>
<dbReference type="Gene3D" id="6.10.140.430">
    <property type="match status" value="1"/>
</dbReference>
<evidence type="ECO:0000313" key="14">
    <source>
        <dbReference type="Proteomes" id="UP000249739"/>
    </source>
</evidence>
<keyword evidence="6 9" id="KW-0238">DNA-binding</keyword>
<evidence type="ECO:0000256" key="6">
    <source>
        <dbReference type="ARBA" id="ARBA00023125"/>
    </source>
</evidence>
<dbReference type="Pfam" id="PF05192">
    <property type="entry name" value="MutS_III"/>
    <property type="match status" value="1"/>
</dbReference>
<dbReference type="GO" id="GO:0005829">
    <property type="term" value="C:cytosol"/>
    <property type="evidence" value="ECO:0007669"/>
    <property type="project" value="TreeGrafter"/>
</dbReference>
<dbReference type="InterPro" id="IPR000432">
    <property type="entry name" value="DNA_mismatch_repair_MutS_C"/>
</dbReference>
<dbReference type="Gene3D" id="3.40.50.300">
    <property type="entry name" value="P-loop containing nucleotide triphosphate hydrolases"/>
    <property type="match status" value="1"/>
</dbReference>
<dbReference type="InterPro" id="IPR005748">
    <property type="entry name" value="DNA_mismatch_repair_MutS"/>
</dbReference>
<keyword evidence="4 9" id="KW-0227">DNA damage</keyword>
<dbReference type="GO" id="GO:0030983">
    <property type="term" value="F:mismatched DNA binding"/>
    <property type="evidence" value="ECO:0007669"/>
    <property type="project" value="InterPro"/>
</dbReference>
<dbReference type="SUPFAM" id="SSF55271">
    <property type="entry name" value="DNA repair protein MutS, domain I"/>
    <property type="match status" value="1"/>
</dbReference>
<dbReference type="Proteomes" id="UP000249739">
    <property type="component" value="Unassembled WGS sequence"/>
</dbReference>
<dbReference type="InterPro" id="IPR036187">
    <property type="entry name" value="DNA_mismatch_repair_MutS_sf"/>
</dbReference>
<evidence type="ECO:0000256" key="11">
    <source>
        <dbReference type="SAM" id="Coils"/>
    </source>
</evidence>
<dbReference type="EMBL" id="QFOT01000071">
    <property type="protein sequence ID" value="PZP55403.1"/>
    <property type="molecule type" value="Genomic_DNA"/>
</dbReference>
<evidence type="ECO:0000256" key="8">
    <source>
        <dbReference type="ARBA" id="ARBA00024647"/>
    </source>
</evidence>
<dbReference type="NCBIfam" id="NF003810">
    <property type="entry name" value="PRK05399.1"/>
    <property type="match status" value="1"/>
</dbReference>
<dbReference type="GO" id="GO:0003684">
    <property type="term" value="F:damaged DNA binding"/>
    <property type="evidence" value="ECO:0007669"/>
    <property type="project" value="UniProtKB-UniRule"/>
</dbReference>
<dbReference type="AlphaFoldDB" id="A0A2W5FK69"/>
<dbReference type="SMART" id="SM00534">
    <property type="entry name" value="MUTSac"/>
    <property type="match status" value="1"/>
</dbReference>
<evidence type="ECO:0000256" key="7">
    <source>
        <dbReference type="ARBA" id="ARBA00023204"/>
    </source>
</evidence>
<dbReference type="InterPro" id="IPR017261">
    <property type="entry name" value="DNA_mismatch_repair_MutS/MSH"/>
</dbReference>
<dbReference type="Gene3D" id="3.30.420.110">
    <property type="entry name" value="MutS, connector domain"/>
    <property type="match status" value="1"/>
</dbReference>
<dbReference type="PANTHER" id="PTHR11361:SF34">
    <property type="entry name" value="DNA MISMATCH REPAIR PROTEIN MSH1, MITOCHONDRIAL"/>
    <property type="match status" value="1"/>
</dbReference>
<dbReference type="InterPro" id="IPR045076">
    <property type="entry name" value="MutS"/>
</dbReference>
<evidence type="ECO:0000313" key="13">
    <source>
        <dbReference type="EMBL" id="PZP55403.1"/>
    </source>
</evidence>
<sequence>MSSVATKTIEDNAPSHTPMMAQYHAQKEAHPDCLLFYRMGDFYELFFDDAVIASGVLDITLTRRGKNEGNEIPMCGVPFHSYEPYLAKLIRAGHKVAICEQTETPEEAKKRGGYKALVNREVVRVVTSGTLTEDNLLDSRANNYLAAMAEVGGQIGLAWLDLSTGEFNVQPAKSSNVQNSLQRIAASEIVVSDNFSTDQLGIFQSKLTILATAYFDSENARIRLQDMFGVGTLESFGAFSRAEVTAAGVLISYIERTQKGERPFISQPRQISFDDILEIDPSTLRNLEIIKTMQGERKGSLLSAIDRTVTGPGARLLCTRLSAPLRNIPEINQRHDEISDLIKHQDLRISIRDQLKSIADMERCLTRISINRGGPRDLTALRDGLKSALQIRADMIKANCNTGPLGIIANDLSSSPSLSSYADKLDIALTDSPPFLSRDGNFIRAGYSAKLDELKALRDESRRLIALLESRYKETTGIDVLKVTYNNVLGYFIEVPAKRADKLMISVANKDTDNPFIHRQTMSNAVRFTTAELAELERDISSAKDKALALEEEIFIELCADTRANAEEICRQAKALASLDVAASNAELAIDWNYTRPLITNDLDFKIEGGRHPVVEQALRKDSVAFIANDSDFAPSQKLWLLTGPNMAGKSTFLRQNAVIAILAQAGCYVPAKAATIGLVDKVFSRVGASDDLAKGQSTFMIEMVETASILNLATDKSLVILDEIGRGTATFDGLSIAWACLEYLHNINKCRGLFATHYHELTALKEKLKTLSCYTMEVKEWKGDVIFMHSVKPGTADRSYGIHVARIAGLPSAVIDRSTEVLNLLEKEGSSGKASKLTQELPLFSAQPKPLPQETEFDKKLKDLDPDSMSPKEALDTLYQLKKLFTDR</sequence>
<dbReference type="InterPro" id="IPR007860">
    <property type="entry name" value="DNA_mmatch_repair_MutS_con_dom"/>
</dbReference>
<dbReference type="PIRSF" id="PIRSF037677">
    <property type="entry name" value="DNA_mis_repair_Msh6"/>
    <property type="match status" value="1"/>
</dbReference>
<protein>
    <recommendedName>
        <fullName evidence="2 9">DNA mismatch repair protein MutS</fullName>
    </recommendedName>
</protein>
<dbReference type="InterPro" id="IPR007696">
    <property type="entry name" value="DNA_mismatch_repair_MutS_core"/>
</dbReference>
<evidence type="ECO:0000256" key="4">
    <source>
        <dbReference type="ARBA" id="ARBA00022763"/>
    </source>
</evidence>
<dbReference type="Gene3D" id="3.40.1170.10">
    <property type="entry name" value="DNA repair protein MutS, domain I"/>
    <property type="match status" value="1"/>
</dbReference>
<dbReference type="InterPro" id="IPR007861">
    <property type="entry name" value="DNA_mismatch_repair_MutS_clamp"/>
</dbReference>
<name>A0A2W5FK69_9BACT</name>
<dbReference type="Pfam" id="PF01624">
    <property type="entry name" value="MutS_I"/>
    <property type="match status" value="1"/>
</dbReference>
<evidence type="ECO:0000256" key="9">
    <source>
        <dbReference type="HAMAP-Rule" id="MF_00096"/>
    </source>
</evidence>
<dbReference type="GO" id="GO:0005524">
    <property type="term" value="F:ATP binding"/>
    <property type="evidence" value="ECO:0007669"/>
    <property type="project" value="UniProtKB-UniRule"/>
</dbReference>
<feature type="domain" description="DNA mismatch repair proteins mutS family" evidence="12">
    <location>
        <begin position="718"/>
        <end position="734"/>
    </location>
</feature>
<dbReference type="Gene3D" id="1.10.1420.10">
    <property type="match status" value="2"/>
</dbReference>
<dbReference type="InterPro" id="IPR016151">
    <property type="entry name" value="DNA_mismatch_repair_MutS_N"/>
</dbReference>
<dbReference type="SUPFAM" id="SSF52540">
    <property type="entry name" value="P-loop containing nucleoside triphosphate hydrolases"/>
    <property type="match status" value="1"/>
</dbReference>
<dbReference type="FunFam" id="3.40.50.300:FF:000870">
    <property type="entry name" value="MutS protein homolog 4"/>
    <property type="match status" value="1"/>
</dbReference>
<feature type="coiled-coil region" evidence="11">
    <location>
        <begin position="519"/>
        <end position="553"/>
    </location>
</feature>
<evidence type="ECO:0000256" key="10">
    <source>
        <dbReference type="RuleBase" id="RU003756"/>
    </source>
</evidence>
<gene>
    <name evidence="9" type="primary">mutS</name>
    <name evidence="13" type="ORF">DI586_06975</name>
</gene>
<dbReference type="PANTHER" id="PTHR11361">
    <property type="entry name" value="DNA MISMATCH REPAIR PROTEIN MUTS FAMILY MEMBER"/>
    <property type="match status" value="1"/>
</dbReference>
<dbReference type="CDD" id="cd03284">
    <property type="entry name" value="ABC_MutS1"/>
    <property type="match status" value="1"/>
</dbReference>
<dbReference type="Pfam" id="PF05190">
    <property type="entry name" value="MutS_IV"/>
    <property type="match status" value="1"/>
</dbReference>
<dbReference type="InterPro" id="IPR027417">
    <property type="entry name" value="P-loop_NTPase"/>
</dbReference>
<feature type="binding site" evidence="9">
    <location>
        <begin position="644"/>
        <end position="651"/>
    </location>
    <ligand>
        <name>ATP</name>
        <dbReference type="ChEBI" id="CHEBI:30616"/>
    </ligand>
</feature>
<reference evidence="13 14" key="1">
    <citation type="submission" date="2017-08" db="EMBL/GenBank/DDBJ databases">
        <title>Infants hospitalized years apart are colonized by the same room-sourced microbial strains.</title>
        <authorList>
            <person name="Brooks B."/>
            <person name="Olm M.R."/>
            <person name="Firek B.A."/>
            <person name="Baker R."/>
            <person name="Thomas B.C."/>
            <person name="Morowitz M.J."/>
            <person name="Banfield J.F."/>
        </authorList>
    </citation>
    <scope>NUCLEOTIDE SEQUENCE [LARGE SCALE GENOMIC DNA]</scope>
    <source>
        <strain evidence="13">S2_006_000_R2_64</strain>
    </source>
</reference>
<dbReference type="SUPFAM" id="SSF48334">
    <property type="entry name" value="DNA repair protein MutS, domain III"/>
    <property type="match status" value="1"/>
</dbReference>
<evidence type="ECO:0000259" key="12">
    <source>
        <dbReference type="PROSITE" id="PS00486"/>
    </source>
</evidence>
<accession>A0A2W5FK69</accession>